<accession>A0ABQ0JTZ5</accession>
<evidence type="ECO:0000256" key="1">
    <source>
        <dbReference type="ARBA" id="ARBA00006620"/>
    </source>
</evidence>
<evidence type="ECO:0000256" key="3">
    <source>
        <dbReference type="ARBA" id="ARBA00022722"/>
    </source>
</evidence>
<sequence length="79" mass="9124">MPKNIPSLKPKELIRILKHGGCAFYRTGKGDHQLYIRHCEGKKRVVPIDMGAGELSPPYVLRIFRQFGFTDEEIENLLR</sequence>
<keyword evidence="9" id="KW-1185">Reference proteome</keyword>
<keyword evidence="4" id="KW-0255">Endonuclease</keyword>
<evidence type="ECO:0000313" key="9">
    <source>
        <dbReference type="Proteomes" id="UP000032309"/>
    </source>
</evidence>
<keyword evidence="8" id="KW-0449">Lipoprotein</keyword>
<dbReference type="SUPFAM" id="SSF54786">
    <property type="entry name" value="YcfA/nrd intein domain"/>
    <property type="match status" value="1"/>
</dbReference>
<proteinExistence type="inferred from homology"/>
<evidence type="ECO:0000256" key="2">
    <source>
        <dbReference type="ARBA" id="ARBA00022649"/>
    </source>
</evidence>
<dbReference type="Gene3D" id="3.30.920.30">
    <property type="entry name" value="Hypothetical protein"/>
    <property type="match status" value="1"/>
</dbReference>
<evidence type="ECO:0000256" key="5">
    <source>
        <dbReference type="ARBA" id="ARBA00022801"/>
    </source>
</evidence>
<keyword evidence="5" id="KW-0378">Hydrolase</keyword>
<comment type="similarity">
    <text evidence="1">Belongs to the HicA mRNA interferase family.</text>
</comment>
<name>A0ABQ0JTZ5_9BACT</name>
<evidence type="ECO:0000256" key="6">
    <source>
        <dbReference type="ARBA" id="ARBA00022884"/>
    </source>
</evidence>
<keyword evidence="3" id="KW-0540">Nuclease</keyword>
<gene>
    <name evidence="8" type="ORF">BROSI_A0705</name>
</gene>
<dbReference type="EMBL" id="BAFN01000001">
    <property type="protein sequence ID" value="GAN32193.1"/>
    <property type="molecule type" value="Genomic_DNA"/>
</dbReference>
<comment type="caution">
    <text evidence="8">The sequence shown here is derived from an EMBL/GenBank/DDBJ whole genome shotgun (WGS) entry which is preliminary data.</text>
</comment>
<keyword evidence="6" id="KW-0694">RNA-binding</keyword>
<keyword evidence="7" id="KW-0346">Stress response</keyword>
<dbReference type="Pfam" id="PF07927">
    <property type="entry name" value="HicA_toxin"/>
    <property type="match status" value="1"/>
</dbReference>
<dbReference type="RefSeq" id="WP_052562342.1">
    <property type="nucleotide sequence ID" value="NZ_BAFN01000001.1"/>
</dbReference>
<dbReference type="InterPro" id="IPR012933">
    <property type="entry name" value="HicA_mRNA_interferase"/>
</dbReference>
<dbReference type="Proteomes" id="UP000032309">
    <property type="component" value="Unassembled WGS sequence"/>
</dbReference>
<evidence type="ECO:0000256" key="4">
    <source>
        <dbReference type="ARBA" id="ARBA00022759"/>
    </source>
</evidence>
<protein>
    <submittedName>
        <fullName evidence="8">Periplasmic or secreted lipoprotein</fullName>
    </submittedName>
</protein>
<keyword evidence="2" id="KW-1277">Toxin-antitoxin system</keyword>
<organism evidence="8 9">
    <name type="scientific">Candidatus Brocadia sinica JPN1</name>
    <dbReference type="NCBI Taxonomy" id="1197129"/>
    <lineage>
        <taxon>Bacteria</taxon>
        <taxon>Pseudomonadati</taxon>
        <taxon>Planctomycetota</taxon>
        <taxon>Candidatus Brocadiia</taxon>
        <taxon>Candidatus Brocadiales</taxon>
        <taxon>Candidatus Brocadiaceae</taxon>
        <taxon>Candidatus Brocadia</taxon>
    </lineage>
</organism>
<reference evidence="9" key="1">
    <citation type="journal article" date="2015" name="Genome Announc.">
        <title>Draft Genome Sequence of an Anaerobic Ammonium-Oxidizing Bacterium, "Candidatus Brocadia sinica".</title>
        <authorList>
            <person name="Oshiki M."/>
            <person name="Shinyako-Hata K."/>
            <person name="Satoh H."/>
            <person name="Okabe S."/>
        </authorList>
    </citation>
    <scope>NUCLEOTIDE SEQUENCE [LARGE SCALE GENOMIC DNA]</scope>
    <source>
        <strain evidence="9">JPN1</strain>
    </source>
</reference>
<dbReference type="InterPro" id="IPR038570">
    <property type="entry name" value="HicA_sf"/>
</dbReference>
<evidence type="ECO:0000313" key="8">
    <source>
        <dbReference type="EMBL" id="GAN32193.1"/>
    </source>
</evidence>
<evidence type="ECO:0000256" key="7">
    <source>
        <dbReference type="ARBA" id="ARBA00023016"/>
    </source>
</evidence>